<dbReference type="CDD" id="cd01092">
    <property type="entry name" value="APP-like"/>
    <property type="match status" value="1"/>
</dbReference>
<comment type="cofactor">
    <cofactor evidence="1">
        <name>Mn(2+)</name>
        <dbReference type="ChEBI" id="CHEBI:29035"/>
    </cofactor>
</comment>
<gene>
    <name evidence="9" type="ORF">DL897_06965</name>
</gene>
<name>A0A364K6J2_9BACL</name>
<organism evidence="9 10">
    <name type="scientific">Thermoflavimicrobium daqui</name>
    <dbReference type="NCBI Taxonomy" id="2137476"/>
    <lineage>
        <taxon>Bacteria</taxon>
        <taxon>Bacillati</taxon>
        <taxon>Bacillota</taxon>
        <taxon>Bacilli</taxon>
        <taxon>Bacillales</taxon>
        <taxon>Thermoactinomycetaceae</taxon>
        <taxon>Thermoflavimicrobium</taxon>
    </lineage>
</organism>
<reference evidence="9 10" key="1">
    <citation type="submission" date="2018-06" db="EMBL/GenBank/DDBJ databases">
        <title>Thermoflavimicrobium daqus sp. nov., a thermophilic microbe isolated from Moutai-flavour Daqu.</title>
        <authorList>
            <person name="Wang X."/>
            <person name="Zhou H."/>
        </authorList>
    </citation>
    <scope>NUCLEOTIDE SEQUENCE [LARGE SCALE GENOMIC DNA]</scope>
    <source>
        <strain evidence="9 10">FBKL4.011</strain>
    </source>
</reference>
<evidence type="ECO:0000256" key="6">
    <source>
        <dbReference type="RuleBase" id="RU000590"/>
    </source>
</evidence>
<dbReference type="GO" id="GO:0016787">
    <property type="term" value="F:hydrolase activity"/>
    <property type="evidence" value="ECO:0007669"/>
    <property type="project" value="UniProtKB-KW"/>
</dbReference>
<dbReference type="SUPFAM" id="SSF53092">
    <property type="entry name" value="Creatinase/prolidase N-terminal domain"/>
    <property type="match status" value="1"/>
</dbReference>
<dbReference type="SUPFAM" id="SSF55920">
    <property type="entry name" value="Creatinase/aminopeptidase"/>
    <property type="match status" value="1"/>
</dbReference>
<dbReference type="PANTHER" id="PTHR46112:SF10">
    <property type="entry name" value="DIPEPTIDASE YKVY-RELATED"/>
    <property type="match status" value="1"/>
</dbReference>
<dbReference type="RefSeq" id="WP_113658424.1">
    <property type="nucleotide sequence ID" value="NZ_KZ845665.1"/>
</dbReference>
<dbReference type="PANTHER" id="PTHR46112">
    <property type="entry name" value="AMINOPEPTIDASE"/>
    <property type="match status" value="1"/>
</dbReference>
<dbReference type="Gene3D" id="3.90.230.10">
    <property type="entry name" value="Creatinase/methionine aminopeptidase superfamily"/>
    <property type="match status" value="1"/>
</dbReference>
<accession>A0A364K6J2</accession>
<evidence type="ECO:0000259" key="7">
    <source>
        <dbReference type="Pfam" id="PF00557"/>
    </source>
</evidence>
<comment type="similarity">
    <text evidence="2 6">Belongs to the peptidase M24B family.</text>
</comment>
<evidence type="ECO:0000313" key="9">
    <source>
        <dbReference type="EMBL" id="RAL25810.1"/>
    </source>
</evidence>
<evidence type="ECO:0000313" key="10">
    <source>
        <dbReference type="Proteomes" id="UP000251213"/>
    </source>
</evidence>
<dbReference type="Gene3D" id="3.40.350.10">
    <property type="entry name" value="Creatinase/prolidase N-terminal domain"/>
    <property type="match status" value="1"/>
</dbReference>
<feature type="domain" description="Peptidase M24" evidence="7">
    <location>
        <begin position="147"/>
        <end position="348"/>
    </location>
</feature>
<evidence type="ECO:0000259" key="8">
    <source>
        <dbReference type="Pfam" id="PF01321"/>
    </source>
</evidence>
<dbReference type="OrthoDB" id="9806388at2"/>
<evidence type="ECO:0000256" key="5">
    <source>
        <dbReference type="ARBA" id="ARBA00023211"/>
    </source>
</evidence>
<dbReference type="InterPro" id="IPR001131">
    <property type="entry name" value="Peptidase_M24B_aminopep-P_CS"/>
</dbReference>
<keyword evidence="4" id="KW-0378">Hydrolase</keyword>
<feature type="domain" description="Creatinase N-terminal" evidence="8">
    <location>
        <begin position="4"/>
        <end position="139"/>
    </location>
</feature>
<dbReference type="InterPro" id="IPR050659">
    <property type="entry name" value="Peptidase_M24B"/>
</dbReference>
<keyword evidence="10" id="KW-1185">Reference proteome</keyword>
<dbReference type="FunFam" id="3.90.230.10:FF:000014">
    <property type="entry name" value="Aminopeptidase P family protein"/>
    <property type="match status" value="1"/>
</dbReference>
<dbReference type="AlphaFoldDB" id="A0A364K6J2"/>
<dbReference type="GO" id="GO:0046872">
    <property type="term" value="F:metal ion binding"/>
    <property type="evidence" value="ECO:0007669"/>
    <property type="project" value="UniProtKB-KW"/>
</dbReference>
<evidence type="ECO:0000256" key="2">
    <source>
        <dbReference type="ARBA" id="ARBA00008766"/>
    </source>
</evidence>
<evidence type="ECO:0000256" key="3">
    <source>
        <dbReference type="ARBA" id="ARBA00022723"/>
    </source>
</evidence>
<reference evidence="9 10" key="2">
    <citation type="submission" date="2018-06" db="EMBL/GenBank/DDBJ databases">
        <authorList>
            <person name="Zhirakovskaya E."/>
        </authorList>
    </citation>
    <scope>NUCLEOTIDE SEQUENCE [LARGE SCALE GENOMIC DNA]</scope>
    <source>
        <strain evidence="9 10">FBKL4.011</strain>
    </source>
</reference>
<dbReference type="Pfam" id="PF01321">
    <property type="entry name" value="Creatinase_N"/>
    <property type="match status" value="1"/>
</dbReference>
<protein>
    <submittedName>
        <fullName evidence="9">Peptidase M24 family protein</fullName>
    </submittedName>
</protein>
<dbReference type="InterPro" id="IPR000994">
    <property type="entry name" value="Pept_M24"/>
</dbReference>
<evidence type="ECO:0000256" key="1">
    <source>
        <dbReference type="ARBA" id="ARBA00001936"/>
    </source>
</evidence>
<dbReference type="Proteomes" id="UP000251213">
    <property type="component" value="Unassembled WGS sequence"/>
</dbReference>
<keyword evidence="3 6" id="KW-0479">Metal-binding</keyword>
<comment type="caution">
    <text evidence="9">The sequence shown here is derived from an EMBL/GenBank/DDBJ whole genome shotgun (WGS) entry which is preliminary data.</text>
</comment>
<evidence type="ECO:0000256" key="4">
    <source>
        <dbReference type="ARBA" id="ARBA00022801"/>
    </source>
</evidence>
<dbReference type="InterPro" id="IPR036005">
    <property type="entry name" value="Creatinase/aminopeptidase-like"/>
</dbReference>
<dbReference type="InterPro" id="IPR000587">
    <property type="entry name" value="Creatinase_N"/>
</dbReference>
<dbReference type="InterPro" id="IPR029149">
    <property type="entry name" value="Creatin/AminoP/Spt16_N"/>
</dbReference>
<sequence>MDKRLYQVISWLQNEQLDMAMIHSSTNVYYLTQFMCEPHERFLGLFIFPHAEPFLICPLLDVDKAQDSGWSYTVIGYDDVENPWEIVRNEVRKRLPNRQIRIAIEKERVSYARVEQLTQVIASNEIVSIDEEINKWRLIKTDQEIDWMREAARLADYGVEIGMNFLKKGCTEMEVLGQIELELKKKGIEGMAFDTMVLFGEKSALPHGTPGLRELNKGDMVLFDLGVKWKGYCSDITRTVAFGTIDEKQQEIYEVVLQAQLEALNHCKPDIRVGNLDQAARSVIEEAGYGKYFTHRVGHGLGMELHEYPSLNATNENLLQVGMTFTIEPGIYIPNLCGVRIEDDVVITTTGYETLTSFPKELQVIC</sequence>
<dbReference type="Pfam" id="PF00557">
    <property type="entry name" value="Peptidase_M24"/>
    <property type="match status" value="1"/>
</dbReference>
<dbReference type="EMBL" id="QJKK01000003">
    <property type="protein sequence ID" value="RAL25810.1"/>
    <property type="molecule type" value="Genomic_DNA"/>
</dbReference>
<keyword evidence="5" id="KW-0464">Manganese</keyword>
<dbReference type="PROSITE" id="PS00491">
    <property type="entry name" value="PROLINE_PEPTIDASE"/>
    <property type="match status" value="1"/>
</dbReference>
<proteinExistence type="inferred from homology"/>